<evidence type="ECO:0000313" key="1">
    <source>
        <dbReference type="EMBL" id="RAK15461.1"/>
    </source>
</evidence>
<gene>
    <name evidence="1" type="ORF">B0I26_12131</name>
</gene>
<name>A0A327Y4Y2_9BACL</name>
<organism evidence="1 2">
    <name type="scientific">Paranoxybacillus vitaminiphilus</name>
    <dbReference type="NCBI Taxonomy" id="581036"/>
    <lineage>
        <taxon>Bacteria</taxon>
        <taxon>Bacillati</taxon>
        <taxon>Bacillota</taxon>
        <taxon>Bacilli</taxon>
        <taxon>Bacillales</taxon>
        <taxon>Anoxybacillaceae</taxon>
        <taxon>Paranoxybacillus</taxon>
    </lineage>
</organism>
<proteinExistence type="predicted"/>
<accession>A0A327Y4Y2</accession>
<comment type="caution">
    <text evidence="1">The sequence shown here is derived from an EMBL/GenBank/DDBJ whole genome shotgun (WGS) entry which is preliminary data.</text>
</comment>
<dbReference type="RefSeq" id="WP_111646376.1">
    <property type="nucleotide sequence ID" value="NZ_QLMH01000021.1"/>
</dbReference>
<keyword evidence="2" id="KW-1185">Reference proteome</keyword>
<dbReference type="Proteomes" id="UP000248555">
    <property type="component" value="Unassembled WGS sequence"/>
</dbReference>
<dbReference type="AlphaFoldDB" id="A0A327Y4Y2"/>
<dbReference type="OrthoDB" id="2112405at2"/>
<protein>
    <recommendedName>
        <fullName evidence="3">WYL domain-containing protein</fullName>
    </recommendedName>
</protein>
<evidence type="ECO:0000313" key="2">
    <source>
        <dbReference type="Proteomes" id="UP000248555"/>
    </source>
</evidence>
<reference evidence="1 2" key="1">
    <citation type="submission" date="2018-06" db="EMBL/GenBank/DDBJ databases">
        <title>Genomic Encyclopedia of Type Strains, Phase III (KMG-III): the genomes of soil and plant-associated and newly described type strains.</title>
        <authorList>
            <person name="Whitman W."/>
        </authorList>
    </citation>
    <scope>NUCLEOTIDE SEQUENCE [LARGE SCALE GENOMIC DNA]</scope>
    <source>
        <strain evidence="1 2">CGMCC 1.8979</strain>
    </source>
</reference>
<evidence type="ECO:0008006" key="3">
    <source>
        <dbReference type="Google" id="ProtNLM"/>
    </source>
</evidence>
<dbReference type="EMBL" id="QLMH01000021">
    <property type="protein sequence ID" value="RAK15461.1"/>
    <property type="molecule type" value="Genomic_DNA"/>
</dbReference>
<sequence length="73" mass="8446">MKGLLLNALAMNKPLEMIYLSEKGQFSQRVIVLEEVGDTHIKAFCKLRNQHCFFKLSNILSIRLAKEKRKRVG</sequence>